<keyword evidence="1" id="KW-0677">Repeat</keyword>
<dbReference type="GO" id="GO:0003729">
    <property type="term" value="F:mRNA binding"/>
    <property type="evidence" value="ECO:0000318"/>
    <property type="project" value="GO_Central"/>
</dbReference>
<feature type="repeat" description="Pumilio" evidence="2">
    <location>
        <begin position="176"/>
        <end position="211"/>
    </location>
</feature>
<dbReference type="eggNOG" id="KOG1488">
    <property type="taxonomic scope" value="Eukaryota"/>
</dbReference>
<feature type="repeat" description="Pumilio" evidence="2">
    <location>
        <begin position="291"/>
        <end position="329"/>
    </location>
</feature>
<feature type="repeat" description="Pumilio" evidence="2">
    <location>
        <begin position="41"/>
        <end position="76"/>
    </location>
</feature>
<dbReference type="PROSITE" id="PS50303">
    <property type="entry name" value="PUM_HD"/>
    <property type="match status" value="1"/>
</dbReference>
<evidence type="ECO:0000259" key="3">
    <source>
        <dbReference type="PROSITE" id="PS50303"/>
    </source>
</evidence>
<dbReference type="KEGG" id="tps:THAPSDRAFT_37197"/>
<dbReference type="GO" id="GO:0005737">
    <property type="term" value="C:cytoplasm"/>
    <property type="evidence" value="ECO:0000318"/>
    <property type="project" value="GO_Central"/>
</dbReference>
<evidence type="ECO:0000313" key="5">
    <source>
        <dbReference type="Proteomes" id="UP000001449"/>
    </source>
</evidence>
<feature type="repeat" description="Pumilio" evidence="2">
    <location>
        <begin position="5"/>
        <end position="40"/>
    </location>
</feature>
<dbReference type="RefSeq" id="XP_002293473.1">
    <property type="nucleotide sequence ID" value="XM_002293437.1"/>
</dbReference>
<evidence type="ECO:0000313" key="4">
    <source>
        <dbReference type="EMBL" id="EED89209.1"/>
    </source>
</evidence>
<dbReference type="STRING" id="35128.B8CAW0"/>
<dbReference type="PANTHER" id="PTHR12537">
    <property type="entry name" value="RNA BINDING PROTEIN PUMILIO-RELATED"/>
    <property type="match status" value="1"/>
</dbReference>
<dbReference type="InParanoid" id="B8CAW0"/>
<dbReference type="Proteomes" id="UP000001449">
    <property type="component" value="Chromosome 13"/>
</dbReference>
<reference evidence="4 5" key="1">
    <citation type="journal article" date="2004" name="Science">
        <title>The genome of the diatom Thalassiosira pseudonana: ecology, evolution, and metabolism.</title>
        <authorList>
            <person name="Armbrust E.V."/>
            <person name="Berges J.A."/>
            <person name="Bowler C."/>
            <person name="Green B.R."/>
            <person name="Martinez D."/>
            <person name="Putnam N.H."/>
            <person name="Zhou S."/>
            <person name="Allen A.E."/>
            <person name="Apt K.E."/>
            <person name="Bechner M."/>
            <person name="Brzezinski M.A."/>
            <person name="Chaal B.K."/>
            <person name="Chiovitti A."/>
            <person name="Davis A.K."/>
            <person name="Demarest M.S."/>
            <person name="Detter J.C."/>
            <person name="Glavina T."/>
            <person name="Goodstein D."/>
            <person name="Hadi M.Z."/>
            <person name="Hellsten U."/>
            <person name="Hildebrand M."/>
            <person name="Jenkins B.D."/>
            <person name="Jurka J."/>
            <person name="Kapitonov V.V."/>
            <person name="Kroger N."/>
            <person name="Lau W.W."/>
            <person name="Lane T.W."/>
            <person name="Larimer F.W."/>
            <person name="Lippmeier J.C."/>
            <person name="Lucas S."/>
            <person name="Medina M."/>
            <person name="Montsant A."/>
            <person name="Obornik M."/>
            <person name="Parker M.S."/>
            <person name="Palenik B."/>
            <person name="Pazour G.J."/>
            <person name="Richardson P.M."/>
            <person name="Rynearson T.A."/>
            <person name="Saito M.A."/>
            <person name="Schwartz D.C."/>
            <person name="Thamatrakoln K."/>
            <person name="Valentin K."/>
            <person name="Vardi A."/>
            <person name="Wilkerson F.P."/>
            <person name="Rokhsar D.S."/>
        </authorList>
    </citation>
    <scope>NUCLEOTIDE SEQUENCE [LARGE SCALE GENOMIC DNA]</scope>
    <source>
        <strain evidence="4 5">CCMP1335</strain>
    </source>
</reference>
<dbReference type="SUPFAM" id="SSF48371">
    <property type="entry name" value="ARM repeat"/>
    <property type="match status" value="1"/>
</dbReference>
<dbReference type="PROSITE" id="PS50302">
    <property type="entry name" value="PUM"/>
    <property type="match status" value="7"/>
</dbReference>
<dbReference type="GeneID" id="7448045"/>
<feature type="repeat" description="Pumilio" evidence="2">
    <location>
        <begin position="212"/>
        <end position="247"/>
    </location>
</feature>
<dbReference type="OMA" id="LEMFPND"/>
<evidence type="ECO:0000256" key="1">
    <source>
        <dbReference type="ARBA" id="ARBA00022737"/>
    </source>
</evidence>
<feature type="domain" description="PUM-HD" evidence="3">
    <location>
        <begin position="1"/>
        <end position="340"/>
    </location>
</feature>
<dbReference type="InterPro" id="IPR033133">
    <property type="entry name" value="PUM-HD"/>
</dbReference>
<dbReference type="Pfam" id="PF00806">
    <property type="entry name" value="PUF"/>
    <property type="match status" value="7"/>
</dbReference>
<dbReference type="EMBL" id="CM000648">
    <property type="protein sequence ID" value="EED89209.1"/>
    <property type="molecule type" value="Genomic_DNA"/>
</dbReference>
<dbReference type="PANTHER" id="PTHR12537:SF12">
    <property type="entry name" value="MATERNAL PROTEIN PUMILIO"/>
    <property type="match status" value="1"/>
</dbReference>
<proteinExistence type="predicted"/>
<dbReference type="AlphaFoldDB" id="B8CAW0"/>
<reference evidence="4 5" key="2">
    <citation type="journal article" date="2008" name="Nature">
        <title>The Phaeodactylum genome reveals the evolutionary history of diatom genomes.</title>
        <authorList>
            <person name="Bowler C."/>
            <person name="Allen A.E."/>
            <person name="Badger J.H."/>
            <person name="Grimwood J."/>
            <person name="Jabbari K."/>
            <person name="Kuo A."/>
            <person name="Maheswari U."/>
            <person name="Martens C."/>
            <person name="Maumus F."/>
            <person name="Otillar R.P."/>
            <person name="Rayko E."/>
            <person name="Salamov A."/>
            <person name="Vandepoele K."/>
            <person name="Beszteri B."/>
            <person name="Gruber A."/>
            <person name="Heijde M."/>
            <person name="Katinka M."/>
            <person name="Mock T."/>
            <person name="Valentin K."/>
            <person name="Verret F."/>
            <person name="Berges J.A."/>
            <person name="Brownlee C."/>
            <person name="Cadoret J.P."/>
            <person name="Chiovitti A."/>
            <person name="Choi C.J."/>
            <person name="Coesel S."/>
            <person name="De Martino A."/>
            <person name="Detter J.C."/>
            <person name="Durkin C."/>
            <person name="Falciatore A."/>
            <person name="Fournet J."/>
            <person name="Haruta M."/>
            <person name="Huysman M.J."/>
            <person name="Jenkins B.D."/>
            <person name="Jiroutova K."/>
            <person name="Jorgensen R.E."/>
            <person name="Joubert Y."/>
            <person name="Kaplan A."/>
            <person name="Kroger N."/>
            <person name="Kroth P.G."/>
            <person name="La Roche J."/>
            <person name="Lindquist E."/>
            <person name="Lommer M."/>
            <person name="Martin-Jezequel V."/>
            <person name="Lopez P.J."/>
            <person name="Lucas S."/>
            <person name="Mangogna M."/>
            <person name="McGinnis K."/>
            <person name="Medlin L.K."/>
            <person name="Montsant A."/>
            <person name="Oudot-Le Secq M.P."/>
            <person name="Napoli C."/>
            <person name="Obornik M."/>
            <person name="Parker M.S."/>
            <person name="Petit J.L."/>
            <person name="Porcel B.M."/>
            <person name="Poulsen N."/>
            <person name="Robison M."/>
            <person name="Rychlewski L."/>
            <person name="Rynearson T.A."/>
            <person name="Schmutz J."/>
            <person name="Shapiro H."/>
            <person name="Siaut M."/>
            <person name="Stanley M."/>
            <person name="Sussman M.R."/>
            <person name="Taylor A.R."/>
            <person name="Vardi A."/>
            <person name="von Dassow P."/>
            <person name="Vyverman W."/>
            <person name="Willis A."/>
            <person name="Wyrwicz L.S."/>
            <person name="Rokhsar D.S."/>
            <person name="Weissenbach J."/>
            <person name="Armbrust E.V."/>
            <person name="Green B.R."/>
            <person name="Van de Peer Y."/>
            <person name="Grigoriev I.V."/>
        </authorList>
    </citation>
    <scope>NUCLEOTIDE SEQUENCE [LARGE SCALE GENOMIC DNA]</scope>
    <source>
        <strain evidence="4 5">CCMP1335</strain>
    </source>
</reference>
<dbReference type="InterPro" id="IPR001313">
    <property type="entry name" value="Pumilio_RNA-bd_rpt"/>
</dbReference>
<dbReference type="SMART" id="SM00025">
    <property type="entry name" value="Pumilio"/>
    <property type="match status" value="8"/>
</dbReference>
<evidence type="ECO:0000256" key="2">
    <source>
        <dbReference type="PROSITE-ProRule" id="PRU00317"/>
    </source>
</evidence>
<feature type="repeat" description="Pumilio" evidence="2">
    <location>
        <begin position="77"/>
        <end position="112"/>
    </location>
</feature>
<protein>
    <submittedName>
        <fullName evidence="4">Rna-binding protein of the pumilio family</fullName>
    </submittedName>
</protein>
<dbReference type="HOGENOM" id="CLU_004017_8_1_1"/>
<sequence>MTLHEIKGRIASVAKEQDGSRFIQTRLQLAHPSELQLAYDEVLPVLQDLWNDAFGNFILQSLLEFGTEKMKAKLAEKLREDAVSLASKTYGCRVIQTALHTLGKTNVANLVSAFKGNVVNFIHDLNGNHVVQAAATALAKHLKEEEEAHGMDIDDNGDTKNNTSLLMSSTNIIIDEVVNDLQTLSRHSYGCRVVQRMVEHFAEAQKSRVLDAIIACHTSLFDDVYGNYVIQCVVSNGRPADRDIIFQYITVNNNVMNLSKKKQASNVVETMLRHGDADQRKKIVQRMLDVNFIKKSGVVSMAEDAYANYVLKTVLEVLEEGEQRDALFAVLASSLEELVS</sequence>
<dbReference type="Gene3D" id="1.25.10.10">
    <property type="entry name" value="Leucine-rich Repeat Variant"/>
    <property type="match status" value="1"/>
</dbReference>
<feature type="repeat" description="Pumilio" evidence="2">
    <location>
        <begin position="250"/>
        <end position="285"/>
    </location>
</feature>
<dbReference type="InterPro" id="IPR011989">
    <property type="entry name" value="ARM-like"/>
</dbReference>
<gene>
    <name evidence="4" type="ORF">THAPSDRAFT_37197</name>
</gene>
<keyword evidence="5" id="KW-1185">Reference proteome</keyword>
<organism evidence="4 5">
    <name type="scientific">Thalassiosira pseudonana</name>
    <name type="common">Marine diatom</name>
    <name type="synonym">Cyclotella nana</name>
    <dbReference type="NCBI Taxonomy" id="35128"/>
    <lineage>
        <taxon>Eukaryota</taxon>
        <taxon>Sar</taxon>
        <taxon>Stramenopiles</taxon>
        <taxon>Ochrophyta</taxon>
        <taxon>Bacillariophyta</taxon>
        <taxon>Coscinodiscophyceae</taxon>
        <taxon>Thalassiosirophycidae</taxon>
        <taxon>Thalassiosirales</taxon>
        <taxon>Thalassiosiraceae</taxon>
        <taxon>Thalassiosira</taxon>
    </lineage>
</organism>
<accession>B8CAW0</accession>
<dbReference type="PaxDb" id="35128-Thaps37197"/>
<dbReference type="GO" id="GO:0010608">
    <property type="term" value="P:post-transcriptional regulation of gene expression"/>
    <property type="evidence" value="ECO:0000318"/>
    <property type="project" value="GO_Central"/>
</dbReference>
<dbReference type="InterPro" id="IPR016024">
    <property type="entry name" value="ARM-type_fold"/>
</dbReference>
<name>B8CAW0_THAPS</name>